<dbReference type="NCBIfam" id="TIGR02937">
    <property type="entry name" value="sigma70-ECF"/>
    <property type="match status" value="1"/>
</dbReference>
<dbReference type="PANTHER" id="PTHR43133">
    <property type="entry name" value="RNA POLYMERASE ECF-TYPE SIGMA FACTO"/>
    <property type="match status" value="1"/>
</dbReference>
<keyword evidence="4" id="KW-0804">Transcription</keyword>
<organism evidence="7 8">
    <name type="scientific">Luteolibacter flavescens</name>
    <dbReference type="NCBI Taxonomy" id="1859460"/>
    <lineage>
        <taxon>Bacteria</taxon>
        <taxon>Pseudomonadati</taxon>
        <taxon>Verrucomicrobiota</taxon>
        <taxon>Verrucomicrobiia</taxon>
        <taxon>Verrucomicrobiales</taxon>
        <taxon>Verrucomicrobiaceae</taxon>
        <taxon>Luteolibacter</taxon>
    </lineage>
</organism>
<keyword evidence="3" id="KW-0731">Sigma factor</keyword>
<dbReference type="Proteomes" id="UP001207930">
    <property type="component" value="Unassembled WGS sequence"/>
</dbReference>
<evidence type="ECO:0000256" key="4">
    <source>
        <dbReference type="ARBA" id="ARBA00023163"/>
    </source>
</evidence>
<dbReference type="Pfam" id="PF04542">
    <property type="entry name" value="Sigma70_r2"/>
    <property type="match status" value="1"/>
</dbReference>
<dbReference type="NCBIfam" id="TIGR02989">
    <property type="entry name" value="Sig-70_gvs1"/>
    <property type="match status" value="1"/>
</dbReference>
<dbReference type="PANTHER" id="PTHR43133:SF51">
    <property type="entry name" value="RNA POLYMERASE SIGMA FACTOR"/>
    <property type="match status" value="1"/>
</dbReference>
<gene>
    <name evidence="7" type="ORF">OKA04_09300</name>
</gene>
<dbReference type="EMBL" id="JAPDDS010000004">
    <property type="protein sequence ID" value="MCW1884922.1"/>
    <property type="molecule type" value="Genomic_DNA"/>
</dbReference>
<dbReference type="InterPro" id="IPR007627">
    <property type="entry name" value="RNA_pol_sigma70_r2"/>
</dbReference>
<reference evidence="7 8" key="1">
    <citation type="submission" date="2022-10" db="EMBL/GenBank/DDBJ databases">
        <title>Luteolibacter flavescens strain MCCC 1K03193, whole genome shotgun sequencing project.</title>
        <authorList>
            <person name="Zhao G."/>
            <person name="Shen L."/>
        </authorList>
    </citation>
    <scope>NUCLEOTIDE SEQUENCE [LARGE SCALE GENOMIC DNA]</scope>
    <source>
        <strain evidence="7 8">MCCC 1K03193</strain>
    </source>
</reference>
<dbReference type="InterPro" id="IPR013325">
    <property type="entry name" value="RNA_pol_sigma_r2"/>
</dbReference>
<keyword evidence="2" id="KW-0805">Transcription regulation</keyword>
<dbReference type="InterPro" id="IPR039425">
    <property type="entry name" value="RNA_pol_sigma-70-like"/>
</dbReference>
<comment type="similarity">
    <text evidence="1">Belongs to the sigma-70 factor family. ECF subfamily.</text>
</comment>
<evidence type="ECO:0000256" key="2">
    <source>
        <dbReference type="ARBA" id="ARBA00023015"/>
    </source>
</evidence>
<evidence type="ECO:0000256" key="1">
    <source>
        <dbReference type="ARBA" id="ARBA00010641"/>
    </source>
</evidence>
<dbReference type="InterPro" id="IPR014331">
    <property type="entry name" value="RNA_pol_sigma70_ECF_RHOBA"/>
</dbReference>
<dbReference type="Gene3D" id="1.10.1740.10">
    <property type="match status" value="1"/>
</dbReference>
<evidence type="ECO:0000313" key="7">
    <source>
        <dbReference type="EMBL" id="MCW1884922.1"/>
    </source>
</evidence>
<dbReference type="RefSeq" id="WP_264500879.1">
    <property type="nucleotide sequence ID" value="NZ_JAPDDS010000004.1"/>
</dbReference>
<dbReference type="Pfam" id="PF08281">
    <property type="entry name" value="Sigma70_r4_2"/>
    <property type="match status" value="1"/>
</dbReference>
<accession>A0ABT3FMX3</accession>
<sequence>MRDHAFESLLVEHQRSLLLFIKSQVANHHEAEDLLQRTNVILWQKRGNFEEGSNFRAWAFAIARLEMMNQLRQLQRDRKVFTDEEAGERVADATSRTAHGDETSLIALRDCLKRLPPRDRELLFVRYSTDRPLKDYAENLSRSPGTLKARLHRIRERLRKSIMIRLRELEPTMAGGAVD</sequence>
<proteinExistence type="inferred from homology"/>
<keyword evidence="8" id="KW-1185">Reference proteome</keyword>
<dbReference type="SUPFAM" id="SSF88946">
    <property type="entry name" value="Sigma2 domain of RNA polymerase sigma factors"/>
    <property type="match status" value="1"/>
</dbReference>
<dbReference type="InterPro" id="IPR013324">
    <property type="entry name" value="RNA_pol_sigma_r3/r4-like"/>
</dbReference>
<dbReference type="InterPro" id="IPR036388">
    <property type="entry name" value="WH-like_DNA-bd_sf"/>
</dbReference>
<evidence type="ECO:0000259" key="6">
    <source>
        <dbReference type="Pfam" id="PF08281"/>
    </source>
</evidence>
<evidence type="ECO:0000313" key="8">
    <source>
        <dbReference type="Proteomes" id="UP001207930"/>
    </source>
</evidence>
<dbReference type="InterPro" id="IPR013249">
    <property type="entry name" value="RNA_pol_sigma70_r4_t2"/>
</dbReference>
<feature type="domain" description="RNA polymerase sigma factor 70 region 4 type 2" evidence="6">
    <location>
        <begin position="107"/>
        <end position="158"/>
    </location>
</feature>
<evidence type="ECO:0000259" key="5">
    <source>
        <dbReference type="Pfam" id="PF04542"/>
    </source>
</evidence>
<dbReference type="SUPFAM" id="SSF88659">
    <property type="entry name" value="Sigma3 and sigma4 domains of RNA polymerase sigma factors"/>
    <property type="match status" value="1"/>
</dbReference>
<evidence type="ECO:0000256" key="3">
    <source>
        <dbReference type="ARBA" id="ARBA00023082"/>
    </source>
</evidence>
<dbReference type="InterPro" id="IPR014284">
    <property type="entry name" value="RNA_pol_sigma-70_dom"/>
</dbReference>
<feature type="domain" description="RNA polymerase sigma-70 region 2" evidence="5">
    <location>
        <begin position="12"/>
        <end position="76"/>
    </location>
</feature>
<protein>
    <submittedName>
        <fullName evidence="7">Sigma-70 family RNA polymerase sigma factor</fullName>
    </submittedName>
</protein>
<dbReference type="Gene3D" id="1.10.10.10">
    <property type="entry name" value="Winged helix-like DNA-binding domain superfamily/Winged helix DNA-binding domain"/>
    <property type="match status" value="1"/>
</dbReference>
<comment type="caution">
    <text evidence="7">The sequence shown here is derived from an EMBL/GenBank/DDBJ whole genome shotgun (WGS) entry which is preliminary data.</text>
</comment>
<name>A0ABT3FMX3_9BACT</name>